<feature type="compositionally biased region" description="Gly residues" evidence="1">
    <location>
        <begin position="87"/>
        <end position="103"/>
    </location>
</feature>
<dbReference type="GO" id="GO:0005868">
    <property type="term" value="C:cytoplasmic dynein complex"/>
    <property type="evidence" value="ECO:0007669"/>
    <property type="project" value="TreeGrafter"/>
</dbReference>
<sequence length="225" mass="24672">MASSTPSHEKQKRGGAMSTYKYNPSSGRHLKPESKPVTAMADKTHALRNWFNLSMRKPKPSPEIDVVHCDEKRKQGGNVTYSLDGNFGNGRRGGGGGGGGGGRGGGEVMVVEVARKSVSHVETNLASVASFLQVKVLASDMPGFMQVHAFRNARRTYDSLEKFSSKHMAYNLKKEFDKLYGPAWHCIVGSGFGSFVTHSTGCFLYFSMEKLCILLFRTKIQKAVE</sequence>
<feature type="region of interest" description="Disordered" evidence="1">
    <location>
        <begin position="78"/>
        <end position="103"/>
    </location>
</feature>
<dbReference type="AlphaFoldDB" id="A0A540LVK8"/>
<dbReference type="Proteomes" id="UP000315295">
    <property type="component" value="Unassembled WGS sequence"/>
</dbReference>
<dbReference type="Pfam" id="PF01221">
    <property type="entry name" value="Dynein_light"/>
    <property type="match status" value="1"/>
</dbReference>
<reference evidence="2 3" key="1">
    <citation type="journal article" date="2019" name="G3 (Bethesda)">
        <title>Sequencing of a Wild Apple (Malus baccata) Genome Unravels the Differences Between Cultivated and Wild Apple Species Regarding Disease Resistance and Cold Tolerance.</title>
        <authorList>
            <person name="Chen X."/>
        </authorList>
    </citation>
    <scope>NUCLEOTIDE SEQUENCE [LARGE SCALE GENOMIC DNA]</scope>
    <source>
        <strain evidence="3">cv. Shandingzi</strain>
        <tissue evidence="2">Leaves</tissue>
    </source>
</reference>
<dbReference type="PANTHER" id="PTHR11886">
    <property type="entry name" value="DYNEIN LIGHT CHAIN"/>
    <property type="match status" value="1"/>
</dbReference>
<dbReference type="SUPFAM" id="SSF54648">
    <property type="entry name" value="DLC"/>
    <property type="match status" value="1"/>
</dbReference>
<evidence type="ECO:0000256" key="1">
    <source>
        <dbReference type="SAM" id="MobiDB-lite"/>
    </source>
</evidence>
<evidence type="ECO:0008006" key="4">
    <source>
        <dbReference type="Google" id="ProtNLM"/>
    </source>
</evidence>
<dbReference type="InterPro" id="IPR037177">
    <property type="entry name" value="DLC_sf"/>
</dbReference>
<dbReference type="STRING" id="106549.A0A540LVK8"/>
<accession>A0A540LVK8</accession>
<dbReference type="InterPro" id="IPR001372">
    <property type="entry name" value="Dynein_light_chain_typ-1/2"/>
</dbReference>
<evidence type="ECO:0000313" key="3">
    <source>
        <dbReference type="Proteomes" id="UP000315295"/>
    </source>
</evidence>
<keyword evidence="3" id="KW-1185">Reference proteome</keyword>
<dbReference type="FunFam" id="3.30.740.10:FF:000003">
    <property type="entry name" value="Dynein light chain"/>
    <property type="match status" value="1"/>
</dbReference>
<dbReference type="PANTHER" id="PTHR11886:SF37">
    <property type="entry name" value="DYNEIN LIGHT CHAIN"/>
    <property type="match status" value="1"/>
</dbReference>
<evidence type="ECO:0000313" key="2">
    <source>
        <dbReference type="EMBL" id="TQD90527.1"/>
    </source>
</evidence>
<comment type="caution">
    <text evidence="2">The sequence shown here is derived from an EMBL/GenBank/DDBJ whole genome shotgun (WGS) entry which is preliminary data.</text>
</comment>
<dbReference type="Gene3D" id="3.30.740.10">
    <property type="entry name" value="Protein Inhibitor Of Neuronal Nitric Oxide Synthase"/>
    <property type="match status" value="1"/>
</dbReference>
<dbReference type="SMART" id="SM01375">
    <property type="entry name" value="Dynein_light"/>
    <property type="match status" value="1"/>
</dbReference>
<name>A0A540LVK8_MALBA</name>
<proteinExistence type="predicted"/>
<gene>
    <name evidence="2" type="ORF">C1H46_023965</name>
</gene>
<dbReference type="GO" id="GO:0045505">
    <property type="term" value="F:dynein intermediate chain binding"/>
    <property type="evidence" value="ECO:0007669"/>
    <property type="project" value="TreeGrafter"/>
</dbReference>
<protein>
    <recommendedName>
        <fullName evidence="4">Dynein light chain</fullName>
    </recommendedName>
</protein>
<dbReference type="EMBL" id="VIEB01000450">
    <property type="protein sequence ID" value="TQD90527.1"/>
    <property type="molecule type" value="Genomic_DNA"/>
</dbReference>
<feature type="region of interest" description="Disordered" evidence="1">
    <location>
        <begin position="1"/>
        <end position="35"/>
    </location>
</feature>
<dbReference type="GO" id="GO:0007017">
    <property type="term" value="P:microtubule-based process"/>
    <property type="evidence" value="ECO:0007669"/>
    <property type="project" value="InterPro"/>
</dbReference>
<organism evidence="2 3">
    <name type="scientific">Malus baccata</name>
    <name type="common">Siberian crab apple</name>
    <name type="synonym">Pyrus baccata</name>
    <dbReference type="NCBI Taxonomy" id="106549"/>
    <lineage>
        <taxon>Eukaryota</taxon>
        <taxon>Viridiplantae</taxon>
        <taxon>Streptophyta</taxon>
        <taxon>Embryophyta</taxon>
        <taxon>Tracheophyta</taxon>
        <taxon>Spermatophyta</taxon>
        <taxon>Magnoliopsida</taxon>
        <taxon>eudicotyledons</taxon>
        <taxon>Gunneridae</taxon>
        <taxon>Pentapetalae</taxon>
        <taxon>rosids</taxon>
        <taxon>fabids</taxon>
        <taxon>Rosales</taxon>
        <taxon>Rosaceae</taxon>
        <taxon>Amygdaloideae</taxon>
        <taxon>Maleae</taxon>
        <taxon>Malus</taxon>
    </lineage>
</organism>